<comment type="caution">
    <text evidence="7">The sequence shown here is derived from an EMBL/GenBank/DDBJ whole genome shotgun (WGS) entry which is preliminary data.</text>
</comment>
<organism evidence="7 8">
    <name type="scientific">Plantactinospora endophytica</name>
    <dbReference type="NCBI Taxonomy" id="673535"/>
    <lineage>
        <taxon>Bacteria</taxon>
        <taxon>Bacillati</taxon>
        <taxon>Actinomycetota</taxon>
        <taxon>Actinomycetes</taxon>
        <taxon>Micromonosporales</taxon>
        <taxon>Micromonosporaceae</taxon>
        <taxon>Plantactinospora</taxon>
    </lineage>
</organism>
<dbReference type="InterPro" id="IPR013149">
    <property type="entry name" value="ADH-like_C"/>
</dbReference>
<comment type="similarity">
    <text evidence="2">Belongs to the zinc-containing alcohol dehydrogenase family.</text>
</comment>
<keyword evidence="5" id="KW-0560">Oxidoreductase</keyword>
<protein>
    <submittedName>
        <fullName evidence="7">Oxidoreductase</fullName>
    </submittedName>
</protein>
<evidence type="ECO:0000256" key="5">
    <source>
        <dbReference type="ARBA" id="ARBA00023002"/>
    </source>
</evidence>
<dbReference type="CDD" id="cd08255">
    <property type="entry name" value="2-desacetyl-2-hydroxyethyl_bacteriochlorophyllide_like"/>
    <property type="match status" value="1"/>
</dbReference>
<dbReference type="Gene3D" id="3.90.180.10">
    <property type="entry name" value="Medium-chain alcohol dehydrogenases, catalytic domain"/>
    <property type="match status" value="2"/>
</dbReference>
<evidence type="ECO:0000259" key="6">
    <source>
        <dbReference type="SMART" id="SM00829"/>
    </source>
</evidence>
<name>A0ABQ4DZZ7_9ACTN</name>
<dbReference type="PANTHER" id="PTHR43350">
    <property type="entry name" value="NAD-DEPENDENT ALCOHOL DEHYDROGENASE"/>
    <property type="match status" value="1"/>
</dbReference>
<keyword evidence="4" id="KW-0862">Zinc</keyword>
<evidence type="ECO:0000313" key="7">
    <source>
        <dbReference type="EMBL" id="GIG88054.1"/>
    </source>
</evidence>
<comment type="cofactor">
    <cofactor evidence="1">
        <name>Zn(2+)</name>
        <dbReference type="ChEBI" id="CHEBI:29105"/>
    </cofactor>
</comment>
<accession>A0ABQ4DZZ7</accession>
<keyword evidence="3" id="KW-0479">Metal-binding</keyword>
<evidence type="ECO:0000256" key="1">
    <source>
        <dbReference type="ARBA" id="ARBA00001947"/>
    </source>
</evidence>
<feature type="domain" description="Enoyl reductase (ER)" evidence="6">
    <location>
        <begin position="8"/>
        <end position="343"/>
    </location>
</feature>
<dbReference type="SUPFAM" id="SSF51735">
    <property type="entry name" value="NAD(P)-binding Rossmann-fold domains"/>
    <property type="match status" value="1"/>
</dbReference>
<dbReference type="Pfam" id="PF00107">
    <property type="entry name" value="ADH_zinc_N"/>
    <property type="match status" value="1"/>
</dbReference>
<evidence type="ECO:0000313" key="8">
    <source>
        <dbReference type="Proteomes" id="UP000646749"/>
    </source>
</evidence>
<dbReference type="PANTHER" id="PTHR43350:SF19">
    <property type="entry name" value="D-GULOSIDE 3-DEHYDROGENASE"/>
    <property type="match status" value="1"/>
</dbReference>
<evidence type="ECO:0000256" key="2">
    <source>
        <dbReference type="ARBA" id="ARBA00008072"/>
    </source>
</evidence>
<dbReference type="Gene3D" id="3.40.50.720">
    <property type="entry name" value="NAD(P)-binding Rossmann-like Domain"/>
    <property type="match status" value="1"/>
</dbReference>
<dbReference type="EMBL" id="BONW01000013">
    <property type="protein sequence ID" value="GIG88054.1"/>
    <property type="molecule type" value="Genomic_DNA"/>
</dbReference>
<dbReference type="SMART" id="SM00829">
    <property type="entry name" value="PKS_ER"/>
    <property type="match status" value="1"/>
</dbReference>
<dbReference type="Proteomes" id="UP000646749">
    <property type="component" value="Unassembled WGS sequence"/>
</dbReference>
<evidence type="ECO:0000256" key="4">
    <source>
        <dbReference type="ARBA" id="ARBA00022833"/>
    </source>
</evidence>
<dbReference type="InterPro" id="IPR020843">
    <property type="entry name" value="ER"/>
</dbReference>
<dbReference type="InterPro" id="IPR036291">
    <property type="entry name" value="NAD(P)-bd_dom_sf"/>
</dbReference>
<gene>
    <name evidence="7" type="ORF">Pen02_29900</name>
</gene>
<evidence type="ECO:0000256" key="3">
    <source>
        <dbReference type="ARBA" id="ARBA00022723"/>
    </source>
</evidence>
<proteinExistence type="inferred from homology"/>
<dbReference type="SUPFAM" id="SSF50129">
    <property type="entry name" value="GroES-like"/>
    <property type="match status" value="1"/>
</dbReference>
<reference evidence="7 8" key="1">
    <citation type="submission" date="2021-01" db="EMBL/GenBank/DDBJ databases">
        <title>Whole genome shotgun sequence of Plantactinospora endophytica NBRC 110450.</title>
        <authorList>
            <person name="Komaki H."/>
            <person name="Tamura T."/>
        </authorList>
    </citation>
    <scope>NUCLEOTIDE SEQUENCE [LARGE SCALE GENOMIC DNA]</scope>
    <source>
        <strain evidence="7 8">NBRC 110450</strain>
    </source>
</reference>
<keyword evidence="8" id="KW-1185">Reference proteome</keyword>
<sequence length="354" mass="38320">MGRVVRFASPREVTIVEEEDAELAPPEVRIATLFSGISAGTEMSYYRGTNPYLSKRWDPDQRLFRQVGDDGAATTLSYPIDGKGHEEVGAVVEVGTEVDDVVPGEIVWGKWGHRSSTVKPADYVRRRRLPVGTDPLLGVFSQIGAIALNVVLDADIHVGETVAVFGLGVPGQIVAQLARRNGAEVIAVDPHDSRLKTAASLGATHTVNANEGSVGERIRELTDGRGADVALEVTGSYRALHEAVRSVSYNARVVAAGFFQGEAAGLALGEEFHHNRVELRCSQISGVSPQLGHRWNEERLQRTVMGLAASGRLQLEQLVTEVLPVERAAEAFELLDNSRERVLQVVLTFEDGAE</sequence>
<dbReference type="InterPro" id="IPR011032">
    <property type="entry name" value="GroES-like_sf"/>
</dbReference>